<reference evidence="2 3" key="1">
    <citation type="journal article" date="2014" name="Nat. Genet.">
        <title>Genome sequence of the hot pepper provides insights into the evolution of pungency in Capsicum species.</title>
        <authorList>
            <person name="Kim S."/>
            <person name="Park M."/>
            <person name="Yeom S.I."/>
            <person name="Kim Y.M."/>
            <person name="Lee J.M."/>
            <person name="Lee H.A."/>
            <person name="Seo E."/>
            <person name="Choi J."/>
            <person name="Cheong K."/>
            <person name="Kim K.T."/>
            <person name="Jung K."/>
            <person name="Lee G.W."/>
            <person name="Oh S.K."/>
            <person name="Bae C."/>
            <person name="Kim S.B."/>
            <person name="Lee H.Y."/>
            <person name="Kim S.Y."/>
            <person name="Kim M.S."/>
            <person name="Kang B.C."/>
            <person name="Jo Y.D."/>
            <person name="Yang H.B."/>
            <person name="Jeong H.J."/>
            <person name="Kang W.H."/>
            <person name="Kwon J.K."/>
            <person name="Shin C."/>
            <person name="Lim J.Y."/>
            <person name="Park J.H."/>
            <person name="Huh J.H."/>
            <person name="Kim J.S."/>
            <person name="Kim B.D."/>
            <person name="Cohen O."/>
            <person name="Paran I."/>
            <person name="Suh M.C."/>
            <person name="Lee S.B."/>
            <person name="Kim Y.K."/>
            <person name="Shin Y."/>
            <person name="Noh S.J."/>
            <person name="Park J."/>
            <person name="Seo Y.S."/>
            <person name="Kwon S.Y."/>
            <person name="Kim H.A."/>
            <person name="Park J.M."/>
            <person name="Kim H.J."/>
            <person name="Choi S.B."/>
            <person name="Bosland P.W."/>
            <person name="Reeves G."/>
            <person name="Jo S.H."/>
            <person name="Lee B.W."/>
            <person name="Cho H.T."/>
            <person name="Choi H.S."/>
            <person name="Lee M.S."/>
            <person name="Yu Y."/>
            <person name="Do Choi Y."/>
            <person name="Park B.S."/>
            <person name="van Deynze A."/>
            <person name="Ashrafi H."/>
            <person name="Hill T."/>
            <person name="Kim W.T."/>
            <person name="Pai H.S."/>
            <person name="Ahn H.K."/>
            <person name="Yeam I."/>
            <person name="Giovannoni J.J."/>
            <person name="Rose J.K."/>
            <person name="Sorensen I."/>
            <person name="Lee S.J."/>
            <person name="Kim R.W."/>
            <person name="Choi I.Y."/>
            <person name="Choi B.S."/>
            <person name="Lim J.S."/>
            <person name="Lee Y.H."/>
            <person name="Choi D."/>
        </authorList>
    </citation>
    <scope>NUCLEOTIDE SEQUENCE [LARGE SCALE GENOMIC DNA]</scope>
    <source>
        <strain evidence="3">cv. CM334</strain>
    </source>
</reference>
<comment type="caution">
    <text evidence="2">The sequence shown here is derived from an EMBL/GenBank/DDBJ whole genome shotgun (WGS) entry which is preliminary data.</text>
</comment>
<reference evidence="2 3" key="2">
    <citation type="journal article" date="2017" name="Genome Biol.">
        <title>New reference genome sequences of hot pepper reveal the massive evolution of plant disease-resistance genes by retroduplication.</title>
        <authorList>
            <person name="Kim S."/>
            <person name="Park J."/>
            <person name="Yeom S.I."/>
            <person name="Kim Y.M."/>
            <person name="Seo E."/>
            <person name="Kim K.T."/>
            <person name="Kim M.S."/>
            <person name="Lee J.M."/>
            <person name="Cheong K."/>
            <person name="Shin H.S."/>
            <person name="Kim S.B."/>
            <person name="Han K."/>
            <person name="Lee J."/>
            <person name="Park M."/>
            <person name="Lee H.A."/>
            <person name="Lee H.Y."/>
            <person name="Lee Y."/>
            <person name="Oh S."/>
            <person name="Lee J.H."/>
            <person name="Choi E."/>
            <person name="Choi E."/>
            <person name="Lee S.E."/>
            <person name="Jeon J."/>
            <person name="Kim H."/>
            <person name="Choi G."/>
            <person name="Song H."/>
            <person name="Lee J."/>
            <person name="Lee S.C."/>
            <person name="Kwon J.K."/>
            <person name="Lee H.Y."/>
            <person name="Koo N."/>
            <person name="Hong Y."/>
            <person name="Kim R.W."/>
            <person name="Kang W.H."/>
            <person name="Huh J.H."/>
            <person name="Kang B.C."/>
            <person name="Yang T.J."/>
            <person name="Lee Y.H."/>
            <person name="Bennetzen J.L."/>
            <person name="Choi D."/>
        </authorList>
    </citation>
    <scope>NUCLEOTIDE SEQUENCE [LARGE SCALE GENOMIC DNA]</scope>
    <source>
        <strain evidence="3">cv. CM334</strain>
    </source>
</reference>
<gene>
    <name evidence="2" type="ORF">T459_11465</name>
</gene>
<name>A0A2G2ZM10_CAPAN</name>
<dbReference type="Gramene" id="PHT83022">
    <property type="protein sequence ID" value="PHT83022"/>
    <property type="gene ID" value="T459_11465"/>
</dbReference>
<dbReference type="PANTHER" id="PTHR33499">
    <property type="entry name" value="OS12G0282400 PROTEIN-RELATED"/>
    <property type="match status" value="1"/>
</dbReference>
<organism evidence="2 3">
    <name type="scientific">Capsicum annuum</name>
    <name type="common">Capsicum pepper</name>
    <dbReference type="NCBI Taxonomy" id="4072"/>
    <lineage>
        <taxon>Eukaryota</taxon>
        <taxon>Viridiplantae</taxon>
        <taxon>Streptophyta</taxon>
        <taxon>Embryophyta</taxon>
        <taxon>Tracheophyta</taxon>
        <taxon>Spermatophyta</taxon>
        <taxon>Magnoliopsida</taxon>
        <taxon>eudicotyledons</taxon>
        <taxon>Gunneridae</taxon>
        <taxon>Pentapetalae</taxon>
        <taxon>asterids</taxon>
        <taxon>lamiids</taxon>
        <taxon>Solanales</taxon>
        <taxon>Solanaceae</taxon>
        <taxon>Solanoideae</taxon>
        <taxon>Capsiceae</taxon>
        <taxon>Capsicum</taxon>
    </lineage>
</organism>
<keyword evidence="1" id="KW-0175">Coiled coil</keyword>
<keyword evidence="3" id="KW-1185">Reference proteome</keyword>
<dbReference type="EMBL" id="AYRZ02000004">
    <property type="protein sequence ID" value="PHT83022.1"/>
    <property type="molecule type" value="Genomic_DNA"/>
</dbReference>
<evidence type="ECO:0000313" key="3">
    <source>
        <dbReference type="Proteomes" id="UP000222542"/>
    </source>
</evidence>
<proteinExistence type="predicted"/>
<sequence length="278" mass="31737">MHKNSVVCENEYIQFDTPFYPSTNQVKQRTKEAEATIGKGPEGGNVRMGMIRKNSMVLEKEYMQVDTTFSPSTNQNSVGSNQGMQSMDNNPMIHGKENMQTNISLPPSPEKIMKPSQNFEIDIVFRLYDKFESNNMNDHCDHIFGWMNELWKKLRRRTGSVQARSKRNTANRANLTMLHHIGSKPIREIMYQQAQIEEIVKAEPSLPTIEIVEKCWGPQNCSHVGCFGSGVKVKDIKGDTSSKTELLFALRSTRDDNKSLIEEIKSLNNRLSTLEDEM</sequence>
<dbReference type="AlphaFoldDB" id="A0A2G2ZM10"/>
<dbReference type="PANTHER" id="PTHR33499:SF26">
    <property type="entry name" value="DUF4216 DOMAIN-CONTAINING PROTEIN"/>
    <property type="match status" value="1"/>
</dbReference>
<feature type="coiled-coil region" evidence="1">
    <location>
        <begin position="250"/>
        <end position="277"/>
    </location>
</feature>
<evidence type="ECO:0000256" key="1">
    <source>
        <dbReference type="SAM" id="Coils"/>
    </source>
</evidence>
<dbReference type="Proteomes" id="UP000222542">
    <property type="component" value="Unassembled WGS sequence"/>
</dbReference>
<accession>A0A2G2ZM10</accession>
<evidence type="ECO:0000313" key="2">
    <source>
        <dbReference type="EMBL" id="PHT83022.1"/>
    </source>
</evidence>
<protein>
    <submittedName>
        <fullName evidence="2">Uncharacterized protein</fullName>
    </submittedName>
</protein>